<keyword evidence="4" id="KW-0645">Protease</keyword>
<dbReference type="OrthoDB" id="409956at2759"/>
<dbReference type="GO" id="GO:1904263">
    <property type="term" value="P:positive regulation of TORC1 signaling"/>
    <property type="evidence" value="ECO:0000318"/>
    <property type="project" value="GO_Central"/>
</dbReference>
<dbReference type="GO" id="GO:0006508">
    <property type="term" value="P:proteolysis"/>
    <property type="evidence" value="ECO:0007669"/>
    <property type="project" value="UniProtKB-KW"/>
</dbReference>
<dbReference type="FunCoup" id="F6WW79">
    <property type="interactions" value="223"/>
</dbReference>
<feature type="compositionally biased region" description="Basic and acidic residues" evidence="9">
    <location>
        <begin position="11"/>
        <end position="27"/>
    </location>
</feature>
<keyword evidence="6" id="KW-0378">Hydrolase</keyword>
<accession>F6WW79</accession>
<keyword evidence="5" id="KW-0833">Ubl conjugation pathway</keyword>
<dbReference type="Pfam" id="PF02338">
    <property type="entry name" value="OTU"/>
    <property type="match status" value="1"/>
</dbReference>
<accession>A0A1W2W9D3</accession>
<feature type="domain" description="OTU" evidence="10">
    <location>
        <begin position="278"/>
        <end position="401"/>
    </location>
</feature>
<dbReference type="GO" id="GO:0061578">
    <property type="term" value="F:K63-linked deubiquitinase activity"/>
    <property type="evidence" value="ECO:0000318"/>
    <property type="project" value="GO_Central"/>
</dbReference>
<reference evidence="11" key="4">
    <citation type="submission" date="2025-09" db="UniProtKB">
        <authorList>
            <consortium name="Ensembl"/>
        </authorList>
    </citation>
    <scope>IDENTIFICATION</scope>
</reference>
<dbReference type="AlphaFoldDB" id="F6WW79"/>
<evidence type="ECO:0000256" key="8">
    <source>
        <dbReference type="ARBA" id="ARBA00033460"/>
    </source>
</evidence>
<evidence type="ECO:0000256" key="2">
    <source>
        <dbReference type="ARBA" id="ARBA00010407"/>
    </source>
</evidence>
<feature type="region of interest" description="Disordered" evidence="9">
    <location>
        <begin position="478"/>
        <end position="511"/>
    </location>
</feature>
<dbReference type="PANTHER" id="PTHR12419">
    <property type="entry name" value="OTU DOMAIN CONTAINING PROTEIN"/>
    <property type="match status" value="1"/>
</dbReference>
<dbReference type="KEGG" id="cin:100187208"/>
<comment type="catalytic activity">
    <reaction evidence="1">
        <text>Thiol-dependent hydrolysis of ester, thioester, amide, peptide and isopeptide bonds formed by the C-terminal Gly of ubiquitin (a 76-residue protein attached to proteins as an intracellular targeting signal).</text>
        <dbReference type="EC" id="3.4.19.12"/>
    </reaction>
</comment>
<protein>
    <recommendedName>
        <fullName evidence="3">ubiquitinyl hydrolase 1</fullName>
        <ecNumber evidence="3">3.4.19.12</ecNumber>
    </recommendedName>
    <alternativeName>
        <fullName evidence="8">Deubiquitinating enzyme A</fullName>
    </alternativeName>
</protein>
<dbReference type="RefSeq" id="XP_002122384.1">
    <property type="nucleotide sequence ID" value="XM_002122348.5"/>
</dbReference>
<dbReference type="SUPFAM" id="SSF54001">
    <property type="entry name" value="Cysteine proteinases"/>
    <property type="match status" value="1"/>
</dbReference>
<feature type="compositionally biased region" description="Polar residues" evidence="9">
    <location>
        <begin position="48"/>
        <end position="58"/>
    </location>
</feature>
<evidence type="ECO:0000313" key="12">
    <source>
        <dbReference type="Proteomes" id="UP000008144"/>
    </source>
</evidence>
<feature type="region of interest" description="Disordered" evidence="9">
    <location>
        <begin position="1"/>
        <end position="69"/>
    </location>
</feature>
<evidence type="ECO:0000256" key="4">
    <source>
        <dbReference type="ARBA" id="ARBA00022670"/>
    </source>
</evidence>
<gene>
    <name evidence="11" type="primary">LOC100187208</name>
</gene>
<feature type="compositionally biased region" description="Basic and acidic residues" evidence="9">
    <location>
        <begin position="230"/>
        <end position="244"/>
    </location>
</feature>
<evidence type="ECO:0000256" key="9">
    <source>
        <dbReference type="SAM" id="MobiDB-lite"/>
    </source>
</evidence>
<reference evidence="11" key="2">
    <citation type="journal article" date="2008" name="Genome Biol.">
        <title>Improved genome assembly and evidence-based global gene model set for the chordate Ciona intestinalis: new insight into intron and operon populations.</title>
        <authorList>
            <person name="Satou Y."/>
            <person name="Mineta K."/>
            <person name="Ogasawara M."/>
            <person name="Sasakura Y."/>
            <person name="Shoguchi E."/>
            <person name="Ueno K."/>
            <person name="Yamada L."/>
            <person name="Matsumoto J."/>
            <person name="Wasserscheid J."/>
            <person name="Dewar K."/>
            <person name="Wiley G.B."/>
            <person name="Macmil S.L."/>
            <person name="Roe B.A."/>
            <person name="Zeller R.W."/>
            <person name="Hastings K.E."/>
            <person name="Lemaire P."/>
            <person name="Lindquist E."/>
            <person name="Endo T."/>
            <person name="Hotta K."/>
            <person name="Inaba K."/>
        </authorList>
    </citation>
    <scope>NUCLEOTIDE SEQUENCE [LARGE SCALE GENOMIC DNA]</scope>
    <source>
        <strain evidence="11">wild type</strain>
    </source>
</reference>
<dbReference type="EC" id="3.4.19.12" evidence="3"/>
<evidence type="ECO:0000256" key="5">
    <source>
        <dbReference type="ARBA" id="ARBA00022786"/>
    </source>
</evidence>
<evidence type="ECO:0000313" key="11">
    <source>
        <dbReference type="Ensembl" id="ENSCINP00000014511.3"/>
    </source>
</evidence>
<dbReference type="PROSITE" id="PS50802">
    <property type="entry name" value="OTU"/>
    <property type="match status" value="1"/>
</dbReference>
<reference evidence="12" key="1">
    <citation type="journal article" date="2002" name="Science">
        <title>The draft genome of Ciona intestinalis: insights into chordate and vertebrate origins.</title>
        <authorList>
            <person name="Dehal P."/>
            <person name="Satou Y."/>
            <person name="Campbell R.K."/>
            <person name="Chapman J."/>
            <person name="Degnan B."/>
            <person name="De Tomaso A."/>
            <person name="Davidson B."/>
            <person name="Di Gregorio A."/>
            <person name="Gelpke M."/>
            <person name="Goodstein D.M."/>
            <person name="Harafuji N."/>
            <person name="Hastings K.E."/>
            <person name="Ho I."/>
            <person name="Hotta K."/>
            <person name="Huang W."/>
            <person name="Kawashima T."/>
            <person name="Lemaire P."/>
            <person name="Martinez D."/>
            <person name="Meinertzhagen I.A."/>
            <person name="Necula S."/>
            <person name="Nonaka M."/>
            <person name="Putnam N."/>
            <person name="Rash S."/>
            <person name="Saiga H."/>
            <person name="Satake M."/>
            <person name="Terry A."/>
            <person name="Yamada L."/>
            <person name="Wang H.G."/>
            <person name="Awazu S."/>
            <person name="Azumi K."/>
            <person name="Boore J."/>
            <person name="Branno M."/>
            <person name="Chin-Bow S."/>
            <person name="DeSantis R."/>
            <person name="Doyle S."/>
            <person name="Francino P."/>
            <person name="Keys D.N."/>
            <person name="Haga S."/>
            <person name="Hayashi H."/>
            <person name="Hino K."/>
            <person name="Imai K.S."/>
            <person name="Inaba K."/>
            <person name="Kano S."/>
            <person name="Kobayashi K."/>
            <person name="Kobayashi M."/>
            <person name="Lee B.I."/>
            <person name="Makabe K.W."/>
            <person name="Manohar C."/>
            <person name="Matassi G."/>
            <person name="Medina M."/>
            <person name="Mochizuki Y."/>
            <person name="Mount S."/>
            <person name="Morishita T."/>
            <person name="Miura S."/>
            <person name="Nakayama A."/>
            <person name="Nishizaka S."/>
            <person name="Nomoto H."/>
            <person name="Ohta F."/>
            <person name="Oishi K."/>
            <person name="Rigoutsos I."/>
            <person name="Sano M."/>
            <person name="Sasaki A."/>
            <person name="Sasakura Y."/>
            <person name="Shoguchi E."/>
            <person name="Shin-i T."/>
            <person name="Spagnuolo A."/>
            <person name="Stainier D."/>
            <person name="Suzuki M.M."/>
            <person name="Tassy O."/>
            <person name="Takatori N."/>
            <person name="Tokuoka M."/>
            <person name="Yagi K."/>
            <person name="Yoshizaki F."/>
            <person name="Wada S."/>
            <person name="Zhang C."/>
            <person name="Hyatt P.D."/>
            <person name="Larimer F."/>
            <person name="Detter C."/>
            <person name="Doggett N."/>
            <person name="Glavina T."/>
            <person name="Hawkins T."/>
            <person name="Richardson P."/>
            <person name="Lucas S."/>
            <person name="Kohara Y."/>
            <person name="Levine M."/>
            <person name="Satoh N."/>
            <person name="Rokhsar D.S."/>
        </authorList>
    </citation>
    <scope>NUCLEOTIDE SEQUENCE [LARGE SCALE GENOMIC DNA]</scope>
</reference>
<evidence type="ECO:0000256" key="7">
    <source>
        <dbReference type="ARBA" id="ARBA00022807"/>
    </source>
</evidence>
<dbReference type="InterPro" id="IPR003323">
    <property type="entry name" value="OTU_dom"/>
</dbReference>
<feature type="region of interest" description="Disordered" evidence="9">
    <location>
        <begin position="143"/>
        <end position="244"/>
    </location>
</feature>
<dbReference type="PANTHER" id="PTHR12419:SF4">
    <property type="entry name" value="OTU DOMAIN-CONTAINING PROTEIN 5"/>
    <property type="match status" value="1"/>
</dbReference>
<dbReference type="STRING" id="7719.ENSCINP00000014511"/>
<dbReference type="CDD" id="cd22752">
    <property type="entry name" value="OTU_OTUD5-like"/>
    <property type="match status" value="1"/>
</dbReference>
<dbReference type="EMBL" id="EAAA01002420">
    <property type="status" value="NOT_ANNOTATED_CDS"/>
    <property type="molecule type" value="Genomic_DNA"/>
</dbReference>
<feature type="compositionally biased region" description="Basic residues" evidence="9">
    <location>
        <begin position="190"/>
        <end position="200"/>
    </location>
</feature>
<feature type="compositionally biased region" description="Low complexity" evidence="9">
    <location>
        <begin position="497"/>
        <end position="510"/>
    </location>
</feature>
<dbReference type="GO" id="GO:0090090">
    <property type="term" value="P:negative regulation of canonical Wnt signaling pathway"/>
    <property type="evidence" value="ECO:0000318"/>
    <property type="project" value="GO_Central"/>
</dbReference>
<dbReference type="Gene3D" id="3.90.70.80">
    <property type="match status" value="1"/>
</dbReference>
<dbReference type="InterPro" id="IPR038765">
    <property type="entry name" value="Papain-like_cys_pep_sf"/>
</dbReference>
<organism evidence="11 12">
    <name type="scientific">Ciona intestinalis</name>
    <name type="common">Transparent sea squirt</name>
    <name type="synonym">Ascidia intestinalis</name>
    <dbReference type="NCBI Taxonomy" id="7719"/>
    <lineage>
        <taxon>Eukaryota</taxon>
        <taxon>Metazoa</taxon>
        <taxon>Chordata</taxon>
        <taxon>Tunicata</taxon>
        <taxon>Ascidiacea</taxon>
        <taxon>Phlebobranchia</taxon>
        <taxon>Cionidae</taxon>
        <taxon>Ciona</taxon>
    </lineage>
</organism>
<evidence type="ECO:0000259" key="10">
    <source>
        <dbReference type="PROSITE" id="PS50802"/>
    </source>
</evidence>
<evidence type="ECO:0000256" key="1">
    <source>
        <dbReference type="ARBA" id="ARBA00000707"/>
    </source>
</evidence>
<dbReference type="FunFam" id="3.90.70.80:FF:000018">
    <property type="entry name" value="OTU domain-containing protein 5-B"/>
    <property type="match status" value="1"/>
</dbReference>
<comment type="similarity">
    <text evidence="2">Belongs to the peptidase C85 family.</text>
</comment>
<proteinExistence type="inferred from homology"/>
<feature type="compositionally biased region" description="Polar residues" evidence="9">
    <location>
        <begin position="485"/>
        <end position="496"/>
    </location>
</feature>
<keyword evidence="12" id="KW-1185">Reference proteome</keyword>
<dbReference type="GeneID" id="100187208"/>
<evidence type="ECO:0000256" key="3">
    <source>
        <dbReference type="ARBA" id="ARBA00012759"/>
    </source>
</evidence>
<dbReference type="InParanoid" id="F6WW79"/>
<sequence length="592" mass="65840">MTILPKKKVTKDKIQNDKTQGSHEHLSTQHHSQHSESVSSRARHETSQIRSTAHSSGQLDDRQHRTRPRHPPEFQVLASTENQASPLGPAYDTSVVDGATGVACGLVDPALQLHARVTQASSDISDVPPVVLNVPVPGESSVIERPAVVKRRHGRQSPHSIPYSRTGKNSRGSPTTPDNAGSSGMLAPASKHHGAMRRHHSVQDDRRPISPPVNVGLGNAARSTRRRQRSRAEGKEDKVEHNSDDEYDAARLRRLHQGVNFEELETKFAQALKEVRGFVIKETVEDGACLFRAVAEQVYGDQNMHDEVRRNCMDYMTKNSDFFSHYVTEDFVAYVTRKRLPHTHGNHLEMQAMAEMYNRNIHVYQYSTEPINTFQSSNITGNEPIRVSYHRNSHYNSVINPYKASVGVGLGLPSFHPGLADRKLLDSAQRASEQELLERQMLEDKFLATDWENTEDEMVREVAHSSLVQYLQHQEAMARAKKNTTDNSTEATEPTCSQEATSSQSATASALPNTEMAIKESNAAEDSSLAPSTSQASFPIFSNTGYSDWVDQSDESAVLAQVMAQSQREYYEALTKPGTSSTATCSKYPTYH</sequence>
<name>F6WW79_CIOIN</name>
<feature type="compositionally biased region" description="Polar residues" evidence="9">
    <location>
        <begin position="166"/>
        <end position="182"/>
    </location>
</feature>
<dbReference type="GO" id="GO:0004843">
    <property type="term" value="F:cysteine-type deubiquitinase activity"/>
    <property type="evidence" value="ECO:0000318"/>
    <property type="project" value="GO_Central"/>
</dbReference>
<keyword evidence="7" id="KW-0788">Thiol protease</keyword>
<evidence type="ECO:0000256" key="6">
    <source>
        <dbReference type="ARBA" id="ARBA00022801"/>
    </source>
</evidence>
<feature type="compositionally biased region" description="Basic residues" evidence="9">
    <location>
        <begin position="1"/>
        <end position="10"/>
    </location>
</feature>
<dbReference type="InterPro" id="IPR050704">
    <property type="entry name" value="Peptidase_C85-like"/>
</dbReference>
<dbReference type="HOGENOM" id="CLU_021938_3_0_1"/>
<dbReference type="Proteomes" id="UP000008144">
    <property type="component" value="Chromosome 7"/>
</dbReference>
<reference evidence="11" key="3">
    <citation type="submission" date="2025-08" db="UniProtKB">
        <authorList>
            <consortium name="Ensembl"/>
        </authorList>
    </citation>
    <scope>IDENTIFICATION</scope>
</reference>
<dbReference type="GeneTree" id="ENSGT00940000158963"/>
<dbReference type="GO" id="GO:0050776">
    <property type="term" value="P:regulation of immune response"/>
    <property type="evidence" value="ECO:0000318"/>
    <property type="project" value="GO_Central"/>
</dbReference>
<dbReference type="GO" id="GO:1904515">
    <property type="term" value="P:positive regulation of TORC2 signaling"/>
    <property type="evidence" value="ECO:0000318"/>
    <property type="project" value="GO_Central"/>
</dbReference>
<dbReference type="MEROPS" id="C85.001"/>
<dbReference type="Ensembl" id="ENSCINT00000014511.3">
    <property type="protein sequence ID" value="ENSCINP00000014511.3"/>
    <property type="gene ID" value="ENSCING00000007068.3"/>
</dbReference>